<dbReference type="Ensembl" id="ENSOABT00000039378.2">
    <property type="protein sequence ID" value="ENSOABP00000038330.1"/>
    <property type="gene ID" value="ENSOABG00000017502.2"/>
</dbReference>
<reference evidence="1" key="1">
    <citation type="submission" date="2025-08" db="UniProtKB">
        <authorList>
            <consortium name="Ensembl"/>
        </authorList>
    </citation>
    <scope>IDENTIFICATION</scope>
</reference>
<reference evidence="1" key="2">
    <citation type="submission" date="2025-09" db="UniProtKB">
        <authorList>
            <consortium name="Ensembl"/>
        </authorList>
    </citation>
    <scope>IDENTIFICATION</scope>
</reference>
<evidence type="ECO:0000313" key="1">
    <source>
        <dbReference type="Ensembl" id="ENSOABP00000038330.1"/>
    </source>
</evidence>
<sequence length="244" mass="26377">GSHASTHFTPGVCVTATKRSAARFSRALPLFLGVDEFGEVGLQLALLVDPPLLHAVPALLLSDAQRAGDVVAKVQPLLFCQIIIFHLQVTLTHEEMCFDRLAVELQSLPAVCQSFVVLLQLHVAQRSVGVEGRARCPSPDPYYGFAVAGCGLQVFAAQEESVSLLLQLLSRHRGILLRTFGHFVPRAGCTASSCRFALLPYPDAGIQLEEEETGRERSRGRVSVRGCSVPLPGTSYILMNSILS</sequence>
<protein>
    <submittedName>
        <fullName evidence="1">Uncharacterized protein</fullName>
    </submittedName>
</protein>
<proteinExistence type="predicted"/>
<name>A0A668UEL5_OREAU</name>
<dbReference type="Proteomes" id="UP000472276">
    <property type="component" value="Unassembled WGS sequence"/>
</dbReference>
<dbReference type="AlphaFoldDB" id="A0A668UEL5"/>
<accession>A0A668UEL5</accession>
<dbReference type="OMA" id="LTHEEMC"/>
<keyword evidence="2" id="KW-1185">Reference proteome</keyword>
<evidence type="ECO:0000313" key="2">
    <source>
        <dbReference type="Proteomes" id="UP000472276"/>
    </source>
</evidence>
<organism evidence="1 2">
    <name type="scientific">Oreochromis aureus</name>
    <name type="common">Israeli tilapia</name>
    <name type="synonym">Chromis aureus</name>
    <dbReference type="NCBI Taxonomy" id="47969"/>
    <lineage>
        <taxon>Eukaryota</taxon>
        <taxon>Metazoa</taxon>
        <taxon>Chordata</taxon>
        <taxon>Craniata</taxon>
        <taxon>Vertebrata</taxon>
        <taxon>Euteleostomi</taxon>
        <taxon>Actinopterygii</taxon>
        <taxon>Neopterygii</taxon>
        <taxon>Teleostei</taxon>
        <taxon>Neoteleostei</taxon>
        <taxon>Acanthomorphata</taxon>
        <taxon>Ovalentaria</taxon>
        <taxon>Cichlomorphae</taxon>
        <taxon>Cichliformes</taxon>
        <taxon>Cichlidae</taxon>
        <taxon>African cichlids</taxon>
        <taxon>Pseudocrenilabrinae</taxon>
        <taxon>Oreochromini</taxon>
        <taxon>Oreochromis</taxon>
    </lineage>
</organism>